<feature type="domain" description="Peptidoglycan binding-like" evidence="3">
    <location>
        <begin position="11"/>
        <end position="67"/>
    </location>
</feature>
<dbReference type="PANTHER" id="PTHR10728">
    <property type="entry name" value="CYTOSOLIC PHOSPHOLIPASE A2"/>
    <property type="match status" value="1"/>
</dbReference>
<evidence type="ECO:0000259" key="3">
    <source>
        <dbReference type="Pfam" id="PF01471"/>
    </source>
</evidence>
<dbReference type="SUPFAM" id="SSF52151">
    <property type="entry name" value="FabD/lysophospholipase-like"/>
    <property type="match status" value="1"/>
</dbReference>
<comment type="caution">
    <text evidence="5">The sequence shown here is derived from an EMBL/GenBank/DDBJ whole genome shotgun (WGS) entry which is preliminary data.</text>
</comment>
<feature type="transmembrane region" description="Helical" evidence="2">
    <location>
        <begin position="449"/>
        <end position="472"/>
    </location>
</feature>
<keyword evidence="2" id="KW-1133">Transmembrane helix</keyword>
<dbReference type="InterPro" id="IPR016035">
    <property type="entry name" value="Acyl_Trfase/lysoPLipase"/>
</dbReference>
<dbReference type="GO" id="GO:0046475">
    <property type="term" value="P:glycerophospholipid catabolic process"/>
    <property type="evidence" value="ECO:0007669"/>
    <property type="project" value="TreeGrafter"/>
</dbReference>
<feature type="transmembrane region" description="Helical" evidence="2">
    <location>
        <begin position="263"/>
        <end position="285"/>
    </location>
</feature>
<feature type="transmembrane region" description="Helical" evidence="2">
    <location>
        <begin position="404"/>
        <end position="429"/>
    </location>
</feature>
<feature type="transmembrane region" description="Helical" evidence="2">
    <location>
        <begin position="364"/>
        <end position="383"/>
    </location>
</feature>
<dbReference type="Gene3D" id="1.10.101.10">
    <property type="entry name" value="PGBD-like superfamily/PGBD"/>
    <property type="match status" value="1"/>
</dbReference>
<evidence type="ECO:0000313" key="5">
    <source>
        <dbReference type="EMBL" id="MBK7955912.1"/>
    </source>
</evidence>
<gene>
    <name evidence="5" type="ORF">IPK02_19315</name>
</gene>
<dbReference type="Gene3D" id="3.40.1090.10">
    <property type="entry name" value="Cytosolic phospholipase A2 catalytic domain"/>
    <property type="match status" value="2"/>
</dbReference>
<protein>
    <submittedName>
        <fullName evidence="5">Peptidoglycan-binding protein</fullName>
    </submittedName>
</protein>
<keyword evidence="2" id="KW-0472">Membrane</keyword>
<evidence type="ECO:0000256" key="2">
    <source>
        <dbReference type="SAM" id="Phobius"/>
    </source>
</evidence>
<dbReference type="InterPro" id="IPR002641">
    <property type="entry name" value="PNPLA_dom"/>
</dbReference>
<dbReference type="InterPro" id="IPR002477">
    <property type="entry name" value="Peptidoglycan-bd-like"/>
</dbReference>
<feature type="transmembrane region" description="Helical" evidence="2">
    <location>
        <begin position="484"/>
        <end position="504"/>
    </location>
</feature>
<dbReference type="GO" id="GO:0004623">
    <property type="term" value="F:phospholipase A2 activity"/>
    <property type="evidence" value="ECO:0007669"/>
    <property type="project" value="TreeGrafter"/>
</dbReference>
<dbReference type="EMBL" id="JADJOT010000011">
    <property type="protein sequence ID" value="MBK7955912.1"/>
    <property type="molecule type" value="Genomic_DNA"/>
</dbReference>
<feature type="transmembrane region" description="Helical" evidence="2">
    <location>
        <begin position="305"/>
        <end position="325"/>
    </location>
</feature>
<feature type="transmembrane region" description="Helical" evidence="2">
    <location>
        <begin position="516"/>
        <end position="537"/>
    </location>
</feature>
<feature type="domain" description="PNPLA" evidence="4">
    <location>
        <begin position="115"/>
        <end position="162"/>
    </location>
</feature>
<feature type="transmembrane region" description="Helical" evidence="2">
    <location>
        <begin position="231"/>
        <end position="251"/>
    </location>
</feature>
<dbReference type="InterPro" id="IPR036366">
    <property type="entry name" value="PGBDSf"/>
</dbReference>
<dbReference type="InterPro" id="IPR036365">
    <property type="entry name" value="PGBD-like_sf"/>
</dbReference>
<dbReference type="GO" id="GO:0005829">
    <property type="term" value="C:cytosol"/>
    <property type="evidence" value="ECO:0007669"/>
    <property type="project" value="TreeGrafter"/>
</dbReference>
<sequence length="1001" mass="110757">MSETRFKKGDQGEEIGDIQRKLACLGIYTGARSKWFDDPLQTALTQFQQAQKLPATGVCDTATWNKLNDEVGSLFSETFQYELDALREPPADLRIRPAAESDVIRRAHDLNLAGLAFSGGGIRSATFNLGILQALAENKLLRDFDYLSTVSGGGYIGGWFSKWLKEEIVHEHGDIRTLEAKLTPGSKAAPVPDEPDQIKCLRQYSNYLTPKTGMFSADTWSVIATYLRNTMLNLSILVALMAAFLVLPRGLTWLVHEHRQQHGMMFLMIGLVVFLWVVYFIALSISLTPDPASKSTIFSQTQGSIIRLIVVPLMVAGFAGSIGLWEAMGDVKVEWNKFVEELNHPSDRTTFEFLWSERLHVFEFALLPGIVYFLVWLAGWATAQYRSGLPKHATVKWKNLGKEGLGHLLFAILALGLGSYLVLLSLAWISTFTAGSALANHDSHLVSLGMPFLLCLFGVTMILLVGLIGRLYTDGSREWWSRQGGWAIILVLGWMGLFVVAFYVPPTLFWINAHAPAWGAGAIASTWLGTTVAGVLAGAGKATGKREDSRWIELITQLAPYVFTLGILTAVATLVHFVSVPTGTQGMSLGRVDLAQYIDRYLNDVEASDPGHLLIVMTSFLVVGLLLAWRVDINKFSLYMMYRNRLVRAYLGASSKKRRPHPFTAFDPKDDPRFEDFLKPDGTNVQKPYHIVNTTLNLVKGEELAWQTRKASGFVFTPAFCGYEMPSMPSVGGPTARQHAARGCFRPTARFGAKHTRVDDEDAGTKLGMAMAVSGAAVSPSMGYHSSPPLAFLMTIFNVRLGRWCPNPRSPKRWQDSGPSVGLFCLIAELFGLTDANADFIYLSDGGHFENLGLYELVRRRCRLIVIIDAGADGAMNFADLGNAIRKCYTDLRIEVDIDVGSIDREPKAEFSKAHCVAGKILYGKVDRDAPDGTLLYIKPSLTGKELADVLNYRKTDPSFPHQGTVDQWFDETQFESYRSLGYHIGTIAVQDYAAATEIKM</sequence>
<feature type="transmembrane region" description="Helical" evidence="2">
    <location>
        <begin position="611"/>
        <end position="631"/>
    </location>
</feature>
<dbReference type="Proteomes" id="UP000706151">
    <property type="component" value="Unassembled WGS sequence"/>
</dbReference>
<evidence type="ECO:0000313" key="6">
    <source>
        <dbReference type="Proteomes" id="UP000706151"/>
    </source>
</evidence>
<evidence type="ECO:0000259" key="4">
    <source>
        <dbReference type="Pfam" id="PF01734"/>
    </source>
</evidence>
<proteinExistence type="predicted"/>
<accession>A0A935TGK1</accession>
<dbReference type="Pfam" id="PF01471">
    <property type="entry name" value="PG_binding_1"/>
    <property type="match status" value="1"/>
</dbReference>
<evidence type="ECO:0000256" key="1">
    <source>
        <dbReference type="ARBA" id="ARBA00023098"/>
    </source>
</evidence>
<organism evidence="5 6">
    <name type="scientific">Candidatus Accumulibacter affinis</name>
    <dbReference type="NCBI Taxonomy" id="2954384"/>
    <lineage>
        <taxon>Bacteria</taxon>
        <taxon>Pseudomonadati</taxon>
        <taxon>Pseudomonadota</taxon>
        <taxon>Betaproteobacteria</taxon>
        <taxon>Candidatus Accumulibacter</taxon>
    </lineage>
</organism>
<dbReference type="AlphaFoldDB" id="A0A935TGK1"/>
<keyword evidence="2" id="KW-0812">Transmembrane</keyword>
<reference evidence="5 6" key="1">
    <citation type="submission" date="2020-10" db="EMBL/GenBank/DDBJ databases">
        <title>Connecting structure to function with the recovery of over 1000 high-quality activated sludge metagenome-assembled genomes encoding full-length rRNA genes using long-read sequencing.</title>
        <authorList>
            <person name="Singleton C.M."/>
            <person name="Petriglieri F."/>
            <person name="Kristensen J.M."/>
            <person name="Kirkegaard R.H."/>
            <person name="Michaelsen T.Y."/>
            <person name="Andersen M.H."/>
            <person name="Karst S.M."/>
            <person name="Dueholm M.S."/>
            <person name="Nielsen P.H."/>
            <person name="Albertsen M."/>
        </authorList>
    </citation>
    <scope>NUCLEOTIDE SEQUENCE [LARGE SCALE GENOMIC DNA]</scope>
    <source>
        <strain evidence="5">Fred_18-Q3-R57-64_BAT3C.720</strain>
    </source>
</reference>
<dbReference type="SUPFAM" id="SSF47090">
    <property type="entry name" value="PGBD-like"/>
    <property type="match status" value="1"/>
</dbReference>
<feature type="transmembrane region" description="Helical" evidence="2">
    <location>
        <begin position="558"/>
        <end position="579"/>
    </location>
</feature>
<dbReference type="PANTHER" id="PTHR10728:SF40">
    <property type="entry name" value="PATATIN FAMILY PROTEIN"/>
    <property type="match status" value="1"/>
</dbReference>
<name>A0A935TGK1_9PROT</name>
<dbReference type="Pfam" id="PF01734">
    <property type="entry name" value="Patatin"/>
    <property type="match status" value="1"/>
</dbReference>
<keyword evidence="1" id="KW-0443">Lipid metabolism</keyword>